<evidence type="ECO:0000313" key="7">
    <source>
        <dbReference type="Proteomes" id="UP001203852"/>
    </source>
</evidence>
<evidence type="ECO:0000259" key="5">
    <source>
        <dbReference type="Pfam" id="PF05347"/>
    </source>
</evidence>
<evidence type="ECO:0000256" key="4">
    <source>
        <dbReference type="ARBA" id="ARBA00025715"/>
    </source>
</evidence>
<dbReference type="InterPro" id="IPR045295">
    <property type="entry name" value="Complex1_LYR_SDHAF1_LYRM8"/>
</dbReference>
<reference evidence="6" key="1">
    <citation type="journal article" date="2022" name="bioRxiv">
        <title>Deciphering the potential niche of two novel black yeast fungi from a biological soil crust based on their genomes, phenotypes, and melanin regulation.</title>
        <authorList>
            <consortium name="DOE Joint Genome Institute"/>
            <person name="Carr E.C."/>
            <person name="Barton Q."/>
            <person name="Grambo S."/>
            <person name="Sullivan M."/>
            <person name="Renfro C.M."/>
            <person name="Kuo A."/>
            <person name="Pangilinan J."/>
            <person name="Lipzen A."/>
            <person name="Keymanesh K."/>
            <person name="Savage E."/>
            <person name="Barry K."/>
            <person name="Grigoriev I.V."/>
            <person name="Riekhof W.R."/>
            <person name="Harris S.S."/>
        </authorList>
    </citation>
    <scope>NUCLEOTIDE SEQUENCE</scope>
    <source>
        <strain evidence="6">JF 03-4F</strain>
    </source>
</reference>
<dbReference type="PANTHER" id="PTHR13675:SF1">
    <property type="entry name" value="SUCCINATE DEHYDROGENASE ASSEMBLY FACTOR 1, MITOCHONDRIAL"/>
    <property type="match status" value="1"/>
</dbReference>
<dbReference type="Pfam" id="PF05347">
    <property type="entry name" value="Complex1_LYR"/>
    <property type="match status" value="1"/>
</dbReference>
<protein>
    <submittedName>
        <fullName evidence="6">Complex 1 protein-domain-containing protein</fullName>
    </submittedName>
</protein>
<comment type="caution">
    <text evidence="6">The sequence shown here is derived from an EMBL/GenBank/DDBJ whole genome shotgun (WGS) entry which is preliminary data.</text>
</comment>
<dbReference type="GO" id="GO:0034553">
    <property type="term" value="P:mitochondrial respiratory chain complex II assembly"/>
    <property type="evidence" value="ECO:0007669"/>
    <property type="project" value="InterPro"/>
</dbReference>
<keyword evidence="2" id="KW-0496">Mitochondrion</keyword>
<organism evidence="6 7">
    <name type="scientific">Exophiala viscosa</name>
    <dbReference type="NCBI Taxonomy" id="2486360"/>
    <lineage>
        <taxon>Eukaryota</taxon>
        <taxon>Fungi</taxon>
        <taxon>Dikarya</taxon>
        <taxon>Ascomycota</taxon>
        <taxon>Pezizomycotina</taxon>
        <taxon>Eurotiomycetes</taxon>
        <taxon>Chaetothyriomycetidae</taxon>
        <taxon>Chaetothyriales</taxon>
        <taxon>Herpotrichiellaceae</taxon>
        <taxon>Exophiala</taxon>
    </lineage>
</organism>
<dbReference type="GO" id="GO:0005759">
    <property type="term" value="C:mitochondrial matrix"/>
    <property type="evidence" value="ECO:0007669"/>
    <property type="project" value="UniProtKB-SubCell"/>
</dbReference>
<comment type="similarity">
    <text evidence="4">Belongs to the complex I LYR family. SDHAF1 subfamily.</text>
</comment>
<evidence type="ECO:0000313" key="6">
    <source>
        <dbReference type="EMBL" id="KAI1614353.1"/>
    </source>
</evidence>
<evidence type="ECO:0000256" key="3">
    <source>
        <dbReference type="ARBA" id="ARBA00023186"/>
    </source>
</evidence>
<name>A0AAN6DYF0_9EURO</name>
<dbReference type="AlphaFoldDB" id="A0AAN6DYF0"/>
<dbReference type="CDD" id="cd20268">
    <property type="entry name" value="Complex1_LYR_SDHAF1_LYRM8"/>
    <property type="match status" value="1"/>
</dbReference>
<keyword evidence="3" id="KW-0143">Chaperone</keyword>
<feature type="domain" description="Complex 1 LYR protein" evidence="5">
    <location>
        <begin position="33"/>
        <end position="91"/>
    </location>
</feature>
<proteinExistence type="inferred from homology"/>
<dbReference type="Proteomes" id="UP001203852">
    <property type="component" value="Unassembled WGS sequence"/>
</dbReference>
<comment type="subcellular location">
    <subcellularLocation>
        <location evidence="1">Mitochondrion matrix</location>
    </subcellularLocation>
</comment>
<accession>A0AAN6DYF0</accession>
<gene>
    <name evidence="6" type="ORF">EDD36DRAFT_224587</name>
</gene>
<dbReference type="PANTHER" id="PTHR13675">
    <property type="entry name" value="LYR MOTIF-CONTAINING PROTEIN 2"/>
    <property type="match status" value="1"/>
</dbReference>
<evidence type="ECO:0000256" key="2">
    <source>
        <dbReference type="ARBA" id="ARBA00023128"/>
    </source>
</evidence>
<dbReference type="EMBL" id="MU404353">
    <property type="protein sequence ID" value="KAI1614353.1"/>
    <property type="molecule type" value="Genomic_DNA"/>
</dbReference>
<evidence type="ECO:0000256" key="1">
    <source>
        <dbReference type="ARBA" id="ARBA00004305"/>
    </source>
</evidence>
<dbReference type="InterPro" id="IPR008011">
    <property type="entry name" value="Complex1_LYR_dom"/>
</dbReference>
<sequence length="102" mass="11771">MPSKGSFLTSATFTTGSGTLQESHTMRYSGLQREVFKLYRQCLRAASRKPETSRQHFREAAQREFRRNQDVDKKDFSAIEALLRMGSRKLELYSSPGVRDIH</sequence>
<keyword evidence="7" id="KW-1185">Reference proteome</keyword>